<feature type="transmembrane region" description="Helical" evidence="1">
    <location>
        <begin position="70"/>
        <end position="87"/>
    </location>
</feature>
<keyword evidence="1" id="KW-1133">Transmembrane helix</keyword>
<evidence type="ECO:0000256" key="1">
    <source>
        <dbReference type="SAM" id="Phobius"/>
    </source>
</evidence>
<proteinExistence type="predicted"/>
<feature type="transmembrane region" description="Helical" evidence="1">
    <location>
        <begin position="294"/>
        <end position="313"/>
    </location>
</feature>
<dbReference type="RefSeq" id="WP_179848974.1">
    <property type="nucleotide sequence ID" value="NZ_JACCBA010000001.1"/>
</dbReference>
<sequence>MVLSRNRPPRAGRAQRRRQRRAALALVLVAPAVAELTLGSISVRMLWLVVLYVPIYGAGVLLIREAVRRTGGGAGALLLMGLAYGLVEEGLALQSLTSPHLYGAAGWGPRPWGVNAPYAELNLPYHAVFSVLLPVTLVELMFRDLGRRPYLRRGGLVGTAAAALLGVGLLRVSVPPSQDSGYLLSGRAVLVVLGLAATAVVAAVAAALVRFPRRAGRRRAGVAGPVPGLFRLGAVCAVAAFAFLALLFPFAGAHHPAFLPRAWAPLPMAAAAVVAAAAAWAVRRWSAADGWTARHRLAAVTGALVAHTAFGLVSHTRDPLDTAGLAVIGAVMVLLLHRLDDRLATGPAAPIPDYR</sequence>
<reference evidence="2 3" key="1">
    <citation type="submission" date="2020-07" db="EMBL/GenBank/DDBJ databases">
        <title>Sequencing the genomes of 1000 actinobacteria strains.</title>
        <authorList>
            <person name="Klenk H.-P."/>
        </authorList>
    </citation>
    <scope>NUCLEOTIDE SEQUENCE [LARGE SCALE GENOMIC DNA]</scope>
    <source>
        <strain evidence="2 3">DSM 40398</strain>
    </source>
</reference>
<evidence type="ECO:0000313" key="3">
    <source>
        <dbReference type="Proteomes" id="UP000529783"/>
    </source>
</evidence>
<keyword evidence="3" id="KW-1185">Reference proteome</keyword>
<dbReference type="EMBL" id="JACCBA010000001">
    <property type="protein sequence ID" value="NYD52830.1"/>
    <property type="molecule type" value="Genomic_DNA"/>
</dbReference>
<feature type="transmembrane region" description="Helical" evidence="1">
    <location>
        <begin position="229"/>
        <end position="250"/>
    </location>
</feature>
<keyword evidence="1" id="KW-0812">Transmembrane</keyword>
<protein>
    <submittedName>
        <fullName evidence="2">Uncharacterized protein</fullName>
    </submittedName>
</protein>
<keyword evidence="1" id="KW-0472">Membrane</keyword>
<feature type="transmembrane region" description="Helical" evidence="1">
    <location>
        <begin position="319"/>
        <end position="336"/>
    </location>
</feature>
<name>A0A7Y9ERX2_9ACTN</name>
<feature type="transmembrane region" description="Helical" evidence="1">
    <location>
        <begin position="44"/>
        <end position="63"/>
    </location>
</feature>
<feature type="transmembrane region" description="Helical" evidence="1">
    <location>
        <begin position="186"/>
        <end position="209"/>
    </location>
</feature>
<organism evidence="2 3">
    <name type="scientific">Actinomadura luteofluorescens</name>
    <dbReference type="NCBI Taxonomy" id="46163"/>
    <lineage>
        <taxon>Bacteria</taxon>
        <taxon>Bacillati</taxon>
        <taxon>Actinomycetota</taxon>
        <taxon>Actinomycetes</taxon>
        <taxon>Streptosporangiales</taxon>
        <taxon>Thermomonosporaceae</taxon>
        <taxon>Actinomadura</taxon>
    </lineage>
</organism>
<feature type="transmembrane region" description="Helical" evidence="1">
    <location>
        <begin position="123"/>
        <end position="142"/>
    </location>
</feature>
<feature type="transmembrane region" description="Helical" evidence="1">
    <location>
        <begin position="262"/>
        <end position="282"/>
    </location>
</feature>
<dbReference type="Proteomes" id="UP000529783">
    <property type="component" value="Unassembled WGS sequence"/>
</dbReference>
<dbReference type="AlphaFoldDB" id="A0A7Y9ERX2"/>
<comment type="caution">
    <text evidence="2">The sequence shown here is derived from an EMBL/GenBank/DDBJ whole genome shotgun (WGS) entry which is preliminary data.</text>
</comment>
<feature type="transmembrane region" description="Helical" evidence="1">
    <location>
        <begin position="154"/>
        <end position="174"/>
    </location>
</feature>
<gene>
    <name evidence="2" type="ORF">BJY14_008813</name>
</gene>
<evidence type="ECO:0000313" key="2">
    <source>
        <dbReference type="EMBL" id="NYD52830.1"/>
    </source>
</evidence>
<accession>A0A7Y9ERX2</accession>